<dbReference type="EMBL" id="QJNS01000088">
    <property type="protein sequence ID" value="RYO88382.1"/>
    <property type="molecule type" value="Genomic_DNA"/>
</dbReference>
<dbReference type="PROSITE" id="PS51257">
    <property type="entry name" value="PROKAR_LIPOPROTEIN"/>
    <property type="match status" value="1"/>
</dbReference>
<keyword evidence="2" id="KW-1133">Transmembrane helix</keyword>
<evidence type="ECO:0008006" key="6">
    <source>
        <dbReference type="Google" id="ProtNLM"/>
    </source>
</evidence>
<feature type="compositionally biased region" description="Basic and acidic residues" evidence="1">
    <location>
        <begin position="532"/>
        <end position="546"/>
    </location>
</feature>
<organism evidence="4 5">
    <name type="scientific">Monosporascus cannonballus</name>
    <dbReference type="NCBI Taxonomy" id="155416"/>
    <lineage>
        <taxon>Eukaryota</taxon>
        <taxon>Fungi</taxon>
        <taxon>Dikarya</taxon>
        <taxon>Ascomycota</taxon>
        <taxon>Pezizomycotina</taxon>
        <taxon>Sordariomycetes</taxon>
        <taxon>Xylariomycetidae</taxon>
        <taxon>Xylariales</taxon>
        <taxon>Xylariales incertae sedis</taxon>
        <taxon>Monosporascus</taxon>
    </lineage>
</organism>
<feature type="region of interest" description="Disordered" evidence="1">
    <location>
        <begin position="523"/>
        <end position="546"/>
    </location>
</feature>
<evidence type="ECO:0000256" key="3">
    <source>
        <dbReference type="SAM" id="SignalP"/>
    </source>
</evidence>
<protein>
    <recommendedName>
        <fullName evidence="6">Fucose-specific lectin</fullName>
    </recommendedName>
</protein>
<keyword evidence="3" id="KW-0732">Signal</keyword>
<feature type="compositionally biased region" description="Polar residues" evidence="1">
    <location>
        <begin position="465"/>
        <end position="478"/>
    </location>
</feature>
<dbReference type="SUPFAM" id="SSF89372">
    <property type="entry name" value="Fucose-specific lectin"/>
    <property type="match status" value="1"/>
</dbReference>
<feature type="signal peptide" evidence="3">
    <location>
        <begin position="1"/>
        <end position="22"/>
    </location>
</feature>
<dbReference type="Proteomes" id="UP000294003">
    <property type="component" value="Unassembled WGS sequence"/>
</dbReference>
<feature type="transmembrane region" description="Helical" evidence="2">
    <location>
        <begin position="415"/>
        <end position="436"/>
    </location>
</feature>
<feature type="region of interest" description="Disordered" evidence="1">
    <location>
        <begin position="372"/>
        <end position="409"/>
    </location>
</feature>
<gene>
    <name evidence="4" type="ORF">DL762_003768</name>
</gene>
<feature type="compositionally biased region" description="Polar residues" evidence="1">
    <location>
        <begin position="485"/>
        <end position="502"/>
    </location>
</feature>
<feature type="region of interest" description="Disordered" evidence="1">
    <location>
        <begin position="443"/>
        <end position="508"/>
    </location>
</feature>
<accession>A0ABY0H9N3</accession>
<name>A0ABY0H9N3_9PEZI</name>
<evidence type="ECO:0000313" key="4">
    <source>
        <dbReference type="EMBL" id="RYO88382.1"/>
    </source>
</evidence>
<comment type="caution">
    <text evidence="4">The sequence shown here is derived from an EMBL/GenBank/DDBJ whole genome shotgun (WGS) entry which is preliminary data.</text>
</comment>
<keyword evidence="5" id="KW-1185">Reference proteome</keyword>
<keyword evidence="2" id="KW-0812">Transmembrane</keyword>
<feature type="compositionally biased region" description="Low complexity" evidence="1">
    <location>
        <begin position="395"/>
        <end position="406"/>
    </location>
</feature>
<keyword evidence="2" id="KW-0472">Membrane</keyword>
<reference evidence="4 5" key="1">
    <citation type="submission" date="2018-06" db="EMBL/GenBank/DDBJ databases">
        <title>Complete Genomes of Monosporascus.</title>
        <authorList>
            <person name="Robinson A.J."/>
            <person name="Natvig D.O."/>
        </authorList>
    </citation>
    <scope>NUCLEOTIDE SEQUENCE [LARGE SCALE GENOMIC DNA]</scope>
    <source>
        <strain evidence="4 5">CBS 609.92</strain>
    </source>
</reference>
<evidence type="ECO:0000313" key="5">
    <source>
        <dbReference type="Proteomes" id="UP000294003"/>
    </source>
</evidence>
<evidence type="ECO:0000256" key="2">
    <source>
        <dbReference type="SAM" id="Phobius"/>
    </source>
</evidence>
<feature type="chain" id="PRO_5045345137" description="Fucose-specific lectin" evidence="3">
    <location>
        <begin position="23"/>
        <end position="546"/>
    </location>
</feature>
<proteinExistence type="predicted"/>
<sequence>MVSRIQVLFHLSLWLLAGTASCGPMAAWWVNDVGPALMMQDDESGGIRYSLCNSNSTPIFPNDTTLIAPLNTYLPKRNTSLAGGGWFTGEDYFASIFYQDDQDRIVNSLLQCDTSTGQWDSNGDWIISHGSPTASPTTGLAVVLLGAEDGYRVFYNDVDGRVHAIAYTSDTEEWLYHGVVSRDKSTAHVIAATFPNDSNITVVTPKDAENMEISRIYGDGLWHVSTFPTPLTLQGPEDSFFTNATNATRAGDFRLNSTFTPSWRLPAWDGRPAALGMAEDRRYTRSIFYIGTDSNLHQVGNLDYEWREFARPADGDAAWPGADPAAGGQLAVASDFRTSQARVYYHAAGSGRLVEAACSRGIWARATELPSFNATAPPADSGSETADDPSGEGGEAPPQQGEGEAGLAPGAKAGVGVSISLGVFAIGATFAALLLMRRSQQRKDKKELEGSASGGGSKSPGYAHSQPSTGDPSHQQQYGAWPLGPQSQIQQESGWGHNNNPAGSGVLSSPVEIETPAIYEMSAHNRPQEMLGEGHYREMDPDGGRW</sequence>
<dbReference type="Gene3D" id="2.120.10.70">
    <property type="entry name" value="Fucose-specific lectin"/>
    <property type="match status" value="2"/>
</dbReference>
<evidence type="ECO:0000256" key="1">
    <source>
        <dbReference type="SAM" id="MobiDB-lite"/>
    </source>
</evidence>